<proteinExistence type="predicted"/>
<accession>A0A1A9WBH8</accession>
<keyword evidence="3" id="KW-1185">Reference proteome</keyword>
<evidence type="ECO:0000313" key="3">
    <source>
        <dbReference type="Proteomes" id="UP000091820"/>
    </source>
</evidence>
<organism evidence="2 3">
    <name type="scientific">Glossina brevipalpis</name>
    <dbReference type="NCBI Taxonomy" id="37001"/>
    <lineage>
        <taxon>Eukaryota</taxon>
        <taxon>Metazoa</taxon>
        <taxon>Ecdysozoa</taxon>
        <taxon>Arthropoda</taxon>
        <taxon>Hexapoda</taxon>
        <taxon>Insecta</taxon>
        <taxon>Pterygota</taxon>
        <taxon>Neoptera</taxon>
        <taxon>Endopterygota</taxon>
        <taxon>Diptera</taxon>
        <taxon>Brachycera</taxon>
        <taxon>Muscomorpha</taxon>
        <taxon>Hippoboscoidea</taxon>
        <taxon>Glossinidae</taxon>
        <taxon>Glossina</taxon>
    </lineage>
</organism>
<keyword evidence="1" id="KW-1133">Transmembrane helix</keyword>
<dbReference type="AlphaFoldDB" id="A0A1A9WBH8"/>
<dbReference type="Proteomes" id="UP000091820">
    <property type="component" value="Unassembled WGS sequence"/>
</dbReference>
<keyword evidence="1" id="KW-0472">Membrane</keyword>
<evidence type="ECO:0000313" key="2">
    <source>
        <dbReference type="EnsemblMetazoa" id="GBRI013352-PA"/>
    </source>
</evidence>
<protein>
    <submittedName>
        <fullName evidence="2">Uncharacterized protein</fullName>
    </submittedName>
</protein>
<sequence>MIKKLLYNCFHQTLQIIHNRCAFRLIMQISRYPFTAILITFIWLQAMDVRFCYQGQVEEIFTKLNDIEPLYKKRSQIAGTSVGKPEEIFSAKDQIESNYDEYPMIVPKKKAALLLDRLMIALHQALDRKQNVSRFIDNVNSDRNDDYSRIRHNENEYKNGEISKDTVHDEMYSDDEPDLGMDYNFRDLNSIHRATGQTVSWIIKA</sequence>
<feature type="transmembrane region" description="Helical" evidence="1">
    <location>
        <begin position="21"/>
        <end position="44"/>
    </location>
</feature>
<dbReference type="EnsemblMetazoa" id="GBRI013352-RA">
    <property type="protein sequence ID" value="GBRI013352-PA"/>
    <property type="gene ID" value="GBRI013352"/>
</dbReference>
<name>A0A1A9WBH8_9MUSC</name>
<reference evidence="2" key="2">
    <citation type="submission" date="2020-05" db="UniProtKB">
        <authorList>
            <consortium name="EnsemblMetazoa"/>
        </authorList>
    </citation>
    <scope>IDENTIFICATION</scope>
    <source>
        <strain evidence="2">IAEA</strain>
    </source>
</reference>
<evidence type="ECO:0000256" key="1">
    <source>
        <dbReference type="SAM" id="Phobius"/>
    </source>
</evidence>
<reference evidence="3" key="1">
    <citation type="submission" date="2014-03" db="EMBL/GenBank/DDBJ databases">
        <authorList>
            <person name="Aksoy S."/>
            <person name="Warren W."/>
            <person name="Wilson R.K."/>
        </authorList>
    </citation>
    <scope>NUCLEOTIDE SEQUENCE [LARGE SCALE GENOMIC DNA]</scope>
    <source>
        <strain evidence="3">IAEA</strain>
    </source>
</reference>
<dbReference type="VEuPathDB" id="VectorBase:GBRI013352"/>
<keyword evidence="1" id="KW-0812">Transmembrane</keyword>